<dbReference type="SUPFAM" id="SSF51621">
    <property type="entry name" value="Phosphoenolpyruvate/pyruvate domain"/>
    <property type="match status" value="1"/>
</dbReference>
<organism evidence="3">
    <name type="scientific">Thermodesulfatator atlanticus</name>
    <dbReference type="NCBI Taxonomy" id="501497"/>
    <lineage>
        <taxon>Bacteria</taxon>
        <taxon>Pseudomonadati</taxon>
        <taxon>Thermodesulfobacteriota</taxon>
        <taxon>Thermodesulfobacteria</taxon>
        <taxon>Thermodesulfobacteriales</taxon>
        <taxon>Thermodesulfatatoraceae</taxon>
        <taxon>Thermodesulfatator</taxon>
    </lineage>
</organism>
<proteinExistence type="predicted"/>
<dbReference type="GO" id="GO:0006099">
    <property type="term" value="P:tricarboxylic acid cycle"/>
    <property type="evidence" value="ECO:0007669"/>
    <property type="project" value="InterPro"/>
</dbReference>
<evidence type="ECO:0000313" key="3">
    <source>
        <dbReference type="EMBL" id="HHI98222.1"/>
    </source>
</evidence>
<accession>A0A7V5U3H5</accession>
<dbReference type="GO" id="GO:0015977">
    <property type="term" value="P:carbon fixation"/>
    <property type="evidence" value="ECO:0007669"/>
    <property type="project" value="InterPro"/>
</dbReference>
<name>A0A7V5U3H5_9BACT</name>
<dbReference type="GO" id="GO:0005829">
    <property type="term" value="C:cytosol"/>
    <property type="evidence" value="ECO:0007669"/>
    <property type="project" value="TreeGrafter"/>
</dbReference>
<sequence>MWRRLLKEFLAKEKLLFLPVEGVSFEPVDYETDIFALYQSLKESLTHFRLLIRENPFANPILLLAVNLARRLEKGELTFSALEQLTQFLDGQAFLARAERLHKYVGVVDPLENLASLKEFVASLPGLAEKDFDAFNQSLGRELFGLVVTAHPTFALREELLRLLADLASGRNLAGVPLNESQLREIFKNIFTKEHLSDPEITLEKEHRLALEAIFNIKKALWRFYDQLFRLAREHFPEKWWQLRPRLVTVASWVGYDLDGRRDIAWTQSFAFRLEERKLALEYYLKEAQYILDLCPIAQEAEALRACLAQIIQIISENLSGAEEEIAVFSAASAGSEESLEALRLVAKRMYQALGRRLVRPSTLVRLIDEAAQKAQAFPEVLHRLAILRTEVENFGLGVSHIHVRLNAKQIHNAIRGLIGLETDPEDPSSKKTYLKAVDALLAGVKPVTINFGSLIAERTTAKRLFMLVTQMLKYCDAETPIRFLIAETESSFTPIAALYFAKLFNVEEKIDLSPLFETPRALFRGARIVDEMLANQFYRRYVLARGRLCIQTGFSDAGRHLGQTAASFAIENLRRRLARVIEKHRLAPLEVVIFNTHGESIGRGAHPASFKARLQYIMSPRSRAELLKTGALLKEEFSFQGGDGYVYFLNPYLALAVLTRIFEFAREPLDTDDPFYREWDYVFEFFATVQQFNERIMQDPDYALLLHEYGRNLLYPTGSRAVRRQFEVEKQLFSAAEIRAIPHNAILHQLGLLANTIGGVGQAVKKNPEQFACLEQSSPRFKLLISLAEYAFSFSDFYAFLGYLAILDPGFWLMAAAQAENPQHTQE</sequence>
<gene>
    <name evidence="3" type="ORF">ENJ96_10315</name>
</gene>
<dbReference type="InterPro" id="IPR015813">
    <property type="entry name" value="Pyrv/PenolPyrv_kinase-like_dom"/>
</dbReference>
<feature type="non-terminal residue" evidence="3">
    <location>
        <position position="828"/>
    </location>
</feature>
<evidence type="ECO:0000256" key="2">
    <source>
        <dbReference type="ARBA" id="ARBA00022419"/>
    </source>
</evidence>
<dbReference type="PANTHER" id="PTHR30523">
    <property type="entry name" value="PHOSPHOENOLPYRUVATE CARBOXYLASE"/>
    <property type="match status" value="1"/>
</dbReference>
<comment type="caution">
    <text evidence="3">The sequence shown here is derived from an EMBL/GenBank/DDBJ whole genome shotgun (WGS) entry which is preliminary data.</text>
</comment>
<dbReference type="EMBL" id="DROK01000302">
    <property type="protein sequence ID" value="HHI98222.1"/>
    <property type="molecule type" value="Genomic_DNA"/>
</dbReference>
<reference evidence="3" key="1">
    <citation type="journal article" date="2020" name="mSystems">
        <title>Genome- and Community-Level Interaction Insights into Carbon Utilization and Element Cycling Functions of Hydrothermarchaeota in Hydrothermal Sediment.</title>
        <authorList>
            <person name="Zhou Z."/>
            <person name="Liu Y."/>
            <person name="Xu W."/>
            <person name="Pan J."/>
            <person name="Luo Z.H."/>
            <person name="Li M."/>
        </authorList>
    </citation>
    <scope>NUCLEOTIDE SEQUENCE [LARGE SCALE GENOMIC DNA]</scope>
    <source>
        <strain evidence="3">HyVt-533</strain>
    </source>
</reference>
<dbReference type="GO" id="GO:0008964">
    <property type="term" value="F:phosphoenolpyruvate carboxylase activity"/>
    <property type="evidence" value="ECO:0007669"/>
    <property type="project" value="InterPro"/>
</dbReference>
<protein>
    <recommendedName>
        <fullName evidence="2">Phosphoenolpyruvate carboxylase</fullName>
    </recommendedName>
</protein>
<dbReference type="PRINTS" id="PR00150">
    <property type="entry name" value="PEPCARBXLASE"/>
</dbReference>
<evidence type="ECO:0000256" key="1">
    <source>
        <dbReference type="ARBA" id="ARBA00003670"/>
    </source>
</evidence>
<dbReference type="InterPro" id="IPR021135">
    <property type="entry name" value="PEP_COase"/>
</dbReference>
<comment type="function">
    <text evidence="1">Forms oxaloacetate, a four-carbon dicarboxylic acid source for the tricarboxylic acid cycle.</text>
</comment>
<dbReference type="Proteomes" id="UP000886101">
    <property type="component" value="Unassembled WGS sequence"/>
</dbReference>
<dbReference type="PANTHER" id="PTHR30523:SF6">
    <property type="entry name" value="PHOSPHOENOLPYRUVATE CARBOXYLASE"/>
    <property type="match status" value="1"/>
</dbReference>
<dbReference type="AlphaFoldDB" id="A0A7V5U3H5"/>
<dbReference type="Pfam" id="PF00311">
    <property type="entry name" value="PEPcase"/>
    <property type="match status" value="1"/>
</dbReference>